<dbReference type="SUPFAM" id="SSF55856">
    <property type="entry name" value="Cytochrome b5-like heme/steroid binding domain"/>
    <property type="match status" value="1"/>
</dbReference>
<evidence type="ECO:0000256" key="21">
    <source>
        <dbReference type="PROSITE-ProRule" id="PRU01211"/>
    </source>
</evidence>
<sequence>MILFPIFQLIFFVCAEISQNTLDKALNGGAGEDIAPVSSPEDAEIEKTFNRTNVPRLRAALASLRTKWNARLQQMPSRYSVDSVGSTVSPQQSIRFKPRDRIKSEGDTLPQVNKNAGLNDILYQGDMVLTEEQIKTILEENSESRVKRQAYRDRYYPSTTWGSSVYYYYDRSATNKMITAFEAAVAFWQNNTCINMYQSSTALNRIRVFKGSGCYSYVGRITGVQDLSLGQGCDEFGTAAHELGHALGFFHTQSRFDRDNYISINYANIKASYMDQFDKESSATNYNYGMPYDYGSIMQYGASSASSNDQPTMIARDPEYQDTMGSDFVSFYDISMMNEHYKCKELCSSYSSASCANGGFPNPRNCQVCICPSGYGGALCDQRPTGCGQLLTAQSTWQSFSEDVGNGIPKLRDEHTLCHYWIQAPANQSIEIRIGSLEAITIDGCIFGGIELNTQKDQKLTGYRYCSSQDQNTIHRSFGNLVPIVIYSRYGSTKTSLDYRYVSQSTEQPIVTMPPLVNSCQDLHPNCAAYAWNGFCVDPFYSLAARRYYCARTLFFEVYNMTPYYNDHPGGLAILRYAGKDATLALPQVPSHCIAWNLIEKKLAEYCIGPSCMLLSSQEVPPLLQRKHVVSGYRPLNQSKLFYLKSAFTCHNEVFNVWTHLLPAIILLFTYLIPELNTAHPRVPVIILQSGIFILLIASSTAHLMHSRSRLDHIFWFLIDFSGIALFGIAIGLQRYSCCDDLGVVMAITYIPLLLLCVLGGQYFSTCYLFVFQPNYKRRLELRMGSCFLLACWLYIPLHHRYQSDSFKSDKALPLHSRAFQWLLISGIFMGAHIPERFAPGVFDIIGYGHQLFHLCIDMVAWNLLEAADRDCSIEEGYPGLARNIFVTISFIFSIFVIILNVTTMMKKASVKKYE</sequence>
<evidence type="ECO:0000256" key="11">
    <source>
        <dbReference type="ARBA" id="ARBA00022801"/>
    </source>
</evidence>
<dbReference type="Gene3D" id="3.40.390.10">
    <property type="entry name" value="Collagenase (Catalytic Domain)"/>
    <property type="match status" value="1"/>
</dbReference>
<feature type="domain" description="Peptidase M12A" evidence="27">
    <location>
        <begin position="149"/>
        <end position="344"/>
    </location>
</feature>
<evidence type="ECO:0000256" key="10">
    <source>
        <dbReference type="ARBA" id="ARBA00022729"/>
    </source>
</evidence>
<dbReference type="GO" id="GO:0004222">
    <property type="term" value="F:metalloendopeptidase activity"/>
    <property type="evidence" value="ECO:0007669"/>
    <property type="project" value="UniProtKB-UniRule"/>
</dbReference>
<feature type="domain" description="CUB" evidence="25">
    <location>
        <begin position="387"/>
        <end position="504"/>
    </location>
</feature>
<dbReference type="SMART" id="SM00235">
    <property type="entry name" value="ZnMc"/>
    <property type="match status" value="1"/>
</dbReference>
<dbReference type="Pfam" id="PF03006">
    <property type="entry name" value="HlyIII"/>
    <property type="match status" value="1"/>
</dbReference>
<keyword evidence="15 23" id="KW-0472">Membrane</keyword>
<feature type="domain" description="Cytochrome b5 heme-binding" evidence="26">
    <location>
        <begin position="557"/>
        <end position="612"/>
    </location>
</feature>
<keyword evidence="12 19" id="KW-0862">Zinc</keyword>
<feature type="active site" evidence="21">
    <location>
        <position position="242"/>
    </location>
</feature>
<keyword evidence="6" id="KW-0245">EGF-like domain</keyword>
<feature type="transmembrane region" description="Helical" evidence="23">
    <location>
        <begin position="819"/>
        <end position="835"/>
    </location>
</feature>
<comment type="cofactor">
    <cofactor evidence="21 22">
        <name>Zn(2+)</name>
        <dbReference type="ChEBI" id="CHEBI:29105"/>
    </cofactor>
    <text evidence="21 22">Binds 1 zinc ion per subunit.</text>
</comment>
<dbReference type="GO" id="GO:0006508">
    <property type="term" value="P:proteolysis"/>
    <property type="evidence" value="ECO:0007669"/>
    <property type="project" value="UniProtKB-KW"/>
</dbReference>
<dbReference type="InterPro" id="IPR001199">
    <property type="entry name" value="Cyt_B5-like_heme/steroid-bd"/>
</dbReference>
<reference evidence="28 29" key="1">
    <citation type="submission" date="2020-04" db="EMBL/GenBank/DDBJ databases">
        <authorList>
            <person name="Laetsch R D."/>
            <person name="Stevens L."/>
            <person name="Kumar S."/>
            <person name="Blaxter L. M."/>
        </authorList>
    </citation>
    <scope>NUCLEOTIDE SEQUENCE [LARGE SCALE GENOMIC DNA]</scope>
</reference>
<feature type="binding site" evidence="19">
    <location>
        <position position="850"/>
    </location>
    <ligand>
        <name>Zn(2+)</name>
        <dbReference type="ChEBI" id="CHEBI:29105"/>
    </ligand>
</feature>
<feature type="transmembrane region" description="Helical" evidence="23">
    <location>
        <begin position="714"/>
        <end position="733"/>
    </location>
</feature>
<comment type="function">
    <text evidence="1">Metalloprotease.</text>
</comment>
<evidence type="ECO:0000256" key="20">
    <source>
        <dbReference type="PROSITE-ProRule" id="PRU00059"/>
    </source>
</evidence>
<dbReference type="SMART" id="SM00254">
    <property type="entry name" value="ShKT"/>
    <property type="match status" value="1"/>
</dbReference>
<dbReference type="InterPro" id="IPR034035">
    <property type="entry name" value="Astacin-like_dom"/>
</dbReference>
<evidence type="ECO:0000313" key="29">
    <source>
        <dbReference type="Proteomes" id="UP000494206"/>
    </source>
</evidence>
<evidence type="ECO:0000256" key="3">
    <source>
        <dbReference type="ARBA" id="ARBA00004613"/>
    </source>
</evidence>
<keyword evidence="13 23" id="KW-1133">Transmembrane helix</keyword>
<feature type="binding site" evidence="21">
    <location>
        <position position="245"/>
    </location>
    <ligand>
        <name>Zn(2+)</name>
        <dbReference type="ChEBI" id="CHEBI:29105"/>
        <note>catalytic</note>
    </ligand>
</feature>
<dbReference type="GO" id="GO:0008270">
    <property type="term" value="F:zinc ion binding"/>
    <property type="evidence" value="ECO:0007669"/>
    <property type="project" value="UniProtKB-UniRule"/>
</dbReference>
<evidence type="ECO:0000259" key="26">
    <source>
        <dbReference type="PROSITE" id="PS50255"/>
    </source>
</evidence>
<feature type="binding site" evidence="21">
    <location>
        <position position="241"/>
    </location>
    <ligand>
        <name>Zn(2+)</name>
        <dbReference type="ChEBI" id="CHEBI:29105"/>
        <note>catalytic</note>
    </ligand>
</feature>
<evidence type="ECO:0000256" key="5">
    <source>
        <dbReference type="ARBA" id="ARBA00022525"/>
    </source>
</evidence>
<evidence type="ECO:0000256" key="14">
    <source>
        <dbReference type="ARBA" id="ARBA00023049"/>
    </source>
</evidence>
<dbReference type="PROSITE" id="PS51864">
    <property type="entry name" value="ASTACIN"/>
    <property type="match status" value="1"/>
</dbReference>
<evidence type="ECO:0000256" key="16">
    <source>
        <dbReference type="ARBA" id="ARBA00023145"/>
    </source>
</evidence>
<dbReference type="Gene3D" id="3.10.120.10">
    <property type="entry name" value="Cytochrome b5-like heme/steroid binding domain"/>
    <property type="match status" value="1"/>
</dbReference>
<evidence type="ECO:0000256" key="22">
    <source>
        <dbReference type="RuleBase" id="RU361183"/>
    </source>
</evidence>
<feature type="chain" id="PRO_5035732760" description="Metalloendopeptidase" evidence="24">
    <location>
        <begin position="16"/>
        <end position="915"/>
    </location>
</feature>
<keyword evidence="18" id="KW-0325">Glycoprotein</keyword>
<dbReference type="Proteomes" id="UP000494206">
    <property type="component" value="Unassembled WGS sequence"/>
</dbReference>
<evidence type="ECO:0000256" key="7">
    <source>
        <dbReference type="ARBA" id="ARBA00022670"/>
    </source>
</evidence>
<feature type="transmembrane region" description="Helical" evidence="23">
    <location>
        <begin position="685"/>
        <end position="702"/>
    </location>
</feature>
<feature type="binding site" evidence="21">
    <location>
        <position position="251"/>
    </location>
    <ligand>
        <name>Zn(2+)</name>
        <dbReference type="ChEBI" id="CHEBI:29105"/>
        <note>catalytic</note>
    </ligand>
</feature>
<dbReference type="PROSITE" id="PS50255">
    <property type="entry name" value="CYTOCHROME_B5_2"/>
    <property type="match status" value="1"/>
</dbReference>
<feature type="transmembrane region" description="Helical" evidence="23">
    <location>
        <begin position="655"/>
        <end position="673"/>
    </location>
</feature>
<dbReference type="Pfam" id="PF00173">
    <property type="entry name" value="Cyt-b5"/>
    <property type="match status" value="1"/>
</dbReference>
<evidence type="ECO:0000256" key="15">
    <source>
        <dbReference type="ARBA" id="ARBA00023136"/>
    </source>
</evidence>
<feature type="transmembrane region" description="Helical" evidence="23">
    <location>
        <begin position="782"/>
        <end position="798"/>
    </location>
</feature>
<dbReference type="CDD" id="cd04280">
    <property type="entry name" value="ZnMc_astacin_like"/>
    <property type="match status" value="1"/>
</dbReference>
<dbReference type="InterPro" id="IPR003582">
    <property type="entry name" value="ShKT_dom"/>
</dbReference>
<protein>
    <recommendedName>
        <fullName evidence="22">Metalloendopeptidase</fullName>
        <ecNumber evidence="22">3.4.24.-</ecNumber>
    </recommendedName>
</protein>
<dbReference type="PANTHER" id="PTHR10127">
    <property type="entry name" value="DISCOIDIN, CUB, EGF, LAMININ , AND ZINC METALLOPROTEASE DOMAIN CONTAINING"/>
    <property type="match status" value="1"/>
</dbReference>
<evidence type="ECO:0000256" key="1">
    <source>
        <dbReference type="ARBA" id="ARBA00002657"/>
    </source>
</evidence>
<dbReference type="EC" id="3.4.24.-" evidence="22"/>
<dbReference type="PRINTS" id="PR00480">
    <property type="entry name" value="ASTACIN"/>
</dbReference>
<evidence type="ECO:0000259" key="25">
    <source>
        <dbReference type="PROSITE" id="PS01180"/>
    </source>
</evidence>
<keyword evidence="5" id="KW-0964">Secreted</keyword>
<name>A0A8S1EH53_9PELO</name>
<dbReference type="AlphaFoldDB" id="A0A8S1EH53"/>
<dbReference type="FunFam" id="3.40.390.10:FF:000048">
    <property type="entry name" value="Zinc metalloproteinase"/>
    <property type="match status" value="1"/>
</dbReference>
<evidence type="ECO:0000256" key="2">
    <source>
        <dbReference type="ARBA" id="ARBA00004141"/>
    </source>
</evidence>
<dbReference type="EMBL" id="CADEPM010000001">
    <property type="protein sequence ID" value="CAB3399068.1"/>
    <property type="molecule type" value="Genomic_DNA"/>
</dbReference>
<comment type="similarity">
    <text evidence="4">Belongs to the ADIPOR family.</text>
</comment>
<feature type="signal peptide" evidence="24">
    <location>
        <begin position="1"/>
        <end position="15"/>
    </location>
</feature>
<keyword evidence="7 21" id="KW-0645">Protease</keyword>
<feature type="transmembrane region" description="Helical" evidence="23">
    <location>
        <begin position="885"/>
        <end position="903"/>
    </location>
</feature>
<evidence type="ECO:0000256" key="8">
    <source>
        <dbReference type="ARBA" id="ARBA00022692"/>
    </source>
</evidence>
<keyword evidence="16" id="KW-0865">Zymogen</keyword>
<dbReference type="SUPFAM" id="SSF49854">
    <property type="entry name" value="Spermadhesin, CUB domain"/>
    <property type="match status" value="1"/>
</dbReference>
<evidence type="ECO:0000256" key="6">
    <source>
        <dbReference type="ARBA" id="ARBA00022536"/>
    </source>
</evidence>
<dbReference type="Pfam" id="PF01400">
    <property type="entry name" value="Astacin"/>
    <property type="match status" value="1"/>
</dbReference>
<comment type="caution">
    <text evidence="28">The sequence shown here is derived from an EMBL/GenBank/DDBJ whole genome shotgun (WGS) entry which is preliminary data.</text>
</comment>
<dbReference type="InterPro" id="IPR004254">
    <property type="entry name" value="AdipoR/HlyIII-related"/>
</dbReference>
<keyword evidence="8 23" id="KW-0812">Transmembrane</keyword>
<keyword evidence="29" id="KW-1185">Reference proteome</keyword>
<dbReference type="PROSITE" id="PS01180">
    <property type="entry name" value="CUB"/>
    <property type="match status" value="1"/>
</dbReference>
<evidence type="ECO:0000256" key="4">
    <source>
        <dbReference type="ARBA" id="ARBA00007018"/>
    </source>
</evidence>
<dbReference type="InterPro" id="IPR035914">
    <property type="entry name" value="Sperma_CUB_dom_sf"/>
</dbReference>
<evidence type="ECO:0000256" key="17">
    <source>
        <dbReference type="ARBA" id="ARBA00023157"/>
    </source>
</evidence>
<dbReference type="InterPro" id="IPR001506">
    <property type="entry name" value="Peptidase_M12A"/>
</dbReference>
<keyword evidence="10 24" id="KW-0732">Signal</keyword>
<feature type="transmembrane region" description="Helical" evidence="23">
    <location>
        <begin position="742"/>
        <end position="762"/>
    </location>
</feature>
<evidence type="ECO:0000256" key="12">
    <source>
        <dbReference type="ARBA" id="ARBA00022833"/>
    </source>
</evidence>
<dbReference type="GO" id="GO:0005576">
    <property type="term" value="C:extracellular region"/>
    <property type="evidence" value="ECO:0007669"/>
    <property type="project" value="UniProtKB-SubCell"/>
</dbReference>
<dbReference type="InterPro" id="IPR006026">
    <property type="entry name" value="Peptidase_Metallo"/>
</dbReference>
<evidence type="ECO:0000256" key="24">
    <source>
        <dbReference type="SAM" id="SignalP"/>
    </source>
</evidence>
<feature type="binding site" evidence="19">
    <location>
        <position position="854"/>
    </location>
    <ligand>
        <name>Zn(2+)</name>
        <dbReference type="ChEBI" id="CHEBI:29105"/>
    </ligand>
</feature>
<dbReference type="PANTHER" id="PTHR10127:SF793">
    <property type="entry name" value="ZINC METALLOPROTEINASE NAS-31"/>
    <property type="match status" value="1"/>
</dbReference>
<proteinExistence type="inferred from homology"/>
<keyword evidence="9 19" id="KW-0479">Metal-binding</keyword>
<organism evidence="28 29">
    <name type="scientific">Caenorhabditis bovis</name>
    <dbReference type="NCBI Taxonomy" id="2654633"/>
    <lineage>
        <taxon>Eukaryota</taxon>
        <taxon>Metazoa</taxon>
        <taxon>Ecdysozoa</taxon>
        <taxon>Nematoda</taxon>
        <taxon>Chromadorea</taxon>
        <taxon>Rhabditida</taxon>
        <taxon>Rhabditina</taxon>
        <taxon>Rhabditomorpha</taxon>
        <taxon>Rhabditoidea</taxon>
        <taxon>Rhabditidae</taxon>
        <taxon>Peloderinae</taxon>
        <taxon>Caenorhabditis</taxon>
    </lineage>
</organism>
<feature type="binding site" evidence="19">
    <location>
        <position position="703"/>
    </location>
    <ligand>
        <name>Zn(2+)</name>
        <dbReference type="ChEBI" id="CHEBI:29105"/>
    </ligand>
</feature>
<dbReference type="SUPFAM" id="SSF55486">
    <property type="entry name" value="Metalloproteases ('zincins'), catalytic domain"/>
    <property type="match status" value="1"/>
</dbReference>
<evidence type="ECO:0000256" key="18">
    <source>
        <dbReference type="ARBA" id="ARBA00023180"/>
    </source>
</evidence>
<keyword evidence="11 21" id="KW-0378">Hydrolase</keyword>
<dbReference type="InterPro" id="IPR024079">
    <property type="entry name" value="MetalloPept_cat_dom_sf"/>
</dbReference>
<accession>A0A8S1EH53</accession>
<keyword evidence="17" id="KW-1015">Disulfide bond</keyword>
<evidence type="ECO:0000259" key="27">
    <source>
        <dbReference type="PROSITE" id="PS51864"/>
    </source>
</evidence>
<evidence type="ECO:0000256" key="19">
    <source>
        <dbReference type="PIRSR" id="PIRSR604254-1"/>
    </source>
</evidence>
<dbReference type="OrthoDB" id="5786116at2759"/>
<evidence type="ECO:0000256" key="9">
    <source>
        <dbReference type="ARBA" id="ARBA00022723"/>
    </source>
</evidence>
<evidence type="ECO:0000256" key="23">
    <source>
        <dbReference type="SAM" id="Phobius"/>
    </source>
</evidence>
<dbReference type="GO" id="GO:0016020">
    <property type="term" value="C:membrane"/>
    <property type="evidence" value="ECO:0007669"/>
    <property type="project" value="UniProtKB-SubCell"/>
</dbReference>
<evidence type="ECO:0000256" key="13">
    <source>
        <dbReference type="ARBA" id="ARBA00022989"/>
    </source>
</evidence>
<dbReference type="InterPro" id="IPR036400">
    <property type="entry name" value="Cyt_B5-like_heme/steroid_sf"/>
</dbReference>
<dbReference type="InterPro" id="IPR000859">
    <property type="entry name" value="CUB_dom"/>
</dbReference>
<evidence type="ECO:0000313" key="28">
    <source>
        <dbReference type="EMBL" id="CAB3399068.1"/>
    </source>
</evidence>
<comment type="subcellular location">
    <subcellularLocation>
        <location evidence="2">Membrane</location>
        <topology evidence="2">Multi-pass membrane protein</topology>
    </subcellularLocation>
    <subcellularLocation>
        <location evidence="3">Secreted</location>
    </subcellularLocation>
</comment>
<keyword evidence="14 21" id="KW-0482">Metalloprotease</keyword>
<gene>
    <name evidence="28" type="ORF">CBOVIS_LOCUS2259</name>
</gene>
<comment type="caution">
    <text evidence="20">Lacks conserved residue(s) required for the propagation of feature annotation.</text>
</comment>